<dbReference type="GO" id="GO:0006457">
    <property type="term" value="P:protein folding"/>
    <property type="evidence" value="ECO:0007669"/>
    <property type="project" value="TreeGrafter"/>
</dbReference>
<dbReference type="CDD" id="cd02997">
    <property type="entry name" value="PDI_a_PDIR"/>
    <property type="match status" value="4"/>
</dbReference>
<dbReference type="FunCoup" id="A0A067RRK1">
    <property type="interactions" value="875"/>
</dbReference>
<keyword evidence="3" id="KW-0413">Isomerase</keyword>
<dbReference type="InterPro" id="IPR051063">
    <property type="entry name" value="PDI"/>
</dbReference>
<dbReference type="AlphaFoldDB" id="A0A067RRK1"/>
<comment type="similarity">
    <text evidence="1">Belongs to the protein disulfide isomerase family.</text>
</comment>
<accession>A0A067RRK1</accession>
<dbReference type="EMBL" id="KK852470">
    <property type="protein sequence ID" value="KDR23255.1"/>
    <property type="molecule type" value="Genomic_DNA"/>
</dbReference>
<protein>
    <submittedName>
        <fullName evidence="3">Protein disulfide-isomerase A5</fullName>
    </submittedName>
</protein>
<dbReference type="STRING" id="136037.A0A067RRK1"/>
<sequence>MLNVACTGMDLCKKLFGLQLICFFTFIYGMQNFQTKQNAQKITMEGLTDIKDFKKILRTKNNVLVCYVSSLKQASNIIKIFREAAEVVKGQGTMLLVDCSGEAKKLCKKLKVSPEPFLLKHYKDGDFHKDYDRLETVQSMVNFMRDPTGDVPWEEDGTAVDVVHIPDALNLAKFLRKEVRPILVLFYAPWCGFCKQLKPEFALAATELKGHSVLAAIDANRPENVIVRQHFNITGFPIMLYFENGNLKFLYEGENNRNGLVGFMKNPSKPPEKPKDEDWSAVESDVVHLTSENFDTVITREPSVLVMFYAPWCGHCKKMKPEYEKAAAVLKTEKITGITAAIDATKEPAVAARYNVQGYPTVKYFKAGQFAFDVNVRDASKITEFMRNPREPPPPPAPETAWSEEPSEVVHLTAETFKTFLKKKKHVLVMFYAPWCGHCKKAKPEFTAAAEHFKDDPKVKFAAVDCTKFSSICGAVDVKGYPTIKYFHYHNKETKSYNGGRMEVDFVNFMKNPLSPVSEAFTAHEKTDGDEWGKYEGAESLVHLLDDTFDAFISSGDPVLVMFYAPWCGHCKRMKPSYSLAALQMKQEHIRGVLATVDATVNPKLSNKFNILGFPTLKFFNNGIFVSDYDRKRTAEDIKNFMKLPSPVIGDKDEL</sequence>
<dbReference type="PROSITE" id="PS00194">
    <property type="entry name" value="THIOREDOXIN_1"/>
    <property type="match status" value="2"/>
</dbReference>
<dbReference type="Proteomes" id="UP000027135">
    <property type="component" value="Unassembled WGS sequence"/>
</dbReference>
<feature type="domain" description="Thioredoxin" evidence="2">
    <location>
        <begin position="517"/>
        <end position="655"/>
    </location>
</feature>
<dbReference type="PROSITE" id="PS51352">
    <property type="entry name" value="THIOREDOXIN_2"/>
    <property type="match status" value="4"/>
</dbReference>
<dbReference type="OMA" id="FCKKMKP"/>
<dbReference type="InterPro" id="IPR046374">
    <property type="entry name" value="PDI_a_PDIR"/>
</dbReference>
<evidence type="ECO:0000256" key="1">
    <source>
        <dbReference type="ARBA" id="ARBA00006347"/>
    </source>
</evidence>
<dbReference type="InterPro" id="IPR017937">
    <property type="entry name" value="Thioredoxin_CS"/>
</dbReference>
<dbReference type="Pfam" id="PF00085">
    <property type="entry name" value="Thioredoxin"/>
    <property type="match status" value="4"/>
</dbReference>
<dbReference type="InParanoid" id="A0A067RRK1"/>
<dbReference type="PANTHER" id="PTHR45672:SF2">
    <property type="entry name" value="PROTEIN DISULFIDE-ISOMERASE A5"/>
    <property type="match status" value="1"/>
</dbReference>
<dbReference type="SUPFAM" id="SSF52833">
    <property type="entry name" value="Thioredoxin-like"/>
    <property type="match status" value="5"/>
</dbReference>
<gene>
    <name evidence="3" type="ORF">L798_07157</name>
</gene>
<dbReference type="PANTHER" id="PTHR45672">
    <property type="entry name" value="PROTEIN DISULFIDE-ISOMERASE C17H9.14C-RELATED"/>
    <property type="match status" value="1"/>
</dbReference>
<dbReference type="Gene3D" id="3.40.30.10">
    <property type="entry name" value="Glutaredoxin"/>
    <property type="match status" value="5"/>
</dbReference>
<evidence type="ECO:0000313" key="3">
    <source>
        <dbReference type="EMBL" id="KDR23255.1"/>
    </source>
</evidence>
<dbReference type="OrthoDB" id="74910at2759"/>
<reference evidence="3 4" key="1">
    <citation type="journal article" date="2014" name="Nat. Commun.">
        <title>Molecular traces of alternative social organization in a termite genome.</title>
        <authorList>
            <person name="Terrapon N."/>
            <person name="Li C."/>
            <person name="Robertson H.M."/>
            <person name="Ji L."/>
            <person name="Meng X."/>
            <person name="Booth W."/>
            <person name="Chen Z."/>
            <person name="Childers C.P."/>
            <person name="Glastad K.M."/>
            <person name="Gokhale K."/>
            <person name="Gowin J."/>
            <person name="Gronenberg W."/>
            <person name="Hermansen R.A."/>
            <person name="Hu H."/>
            <person name="Hunt B.G."/>
            <person name="Huylmans A.K."/>
            <person name="Khalil S.M."/>
            <person name="Mitchell R.D."/>
            <person name="Munoz-Torres M.C."/>
            <person name="Mustard J.A."/>
            <person name="Pan H."/>
            <person name="Reese J.T."/>
            <person name="Scharf M.E."/>
            <person name="Sun F."/>
            <person name="Vogel H."/>
            <person name="Xiao J."/>
            <person name="Yang W."/>
            <person name="Yang Z."/>
            <person name="Yang Z."/>
            <person name="Zhou J."/>
            <person name="Zhu J."/>
            <person name="Brent C.S."/>
            <person name="Elsik C.G."/>
            <person name="Goodisman M.A."/>
            <person name="Liberles D.A."/>
            <person name="Roe R.M."/>
            <person name="Vargo E.L."/>
            <person name="Vilcinskas A."/>
            <person name="Wang J."/>
            <person name="Bornberg-Bauer E."/>
            <person name="Korb J."/>
            <person name="Zhang G."/>
            <person name="Liebig J."/>
        </authorList>
    </citation>
    <scope>NUCLEOTIDE SEQUENCE [LARGE SCALE GENOMIC DNA]</scope>
    <source>
        <tissue evidence="3">Whole organism</tissue>
    </source>
</reference>
<dbReference type="GO" id="GO:0003756">
    <property type="term" value="F:protein disulfide isomerase activity"/>
    <property type="evidence" value="ECO:0007669"/>
    <property type="project" value="InterPro"/>
</dbReference>
<dbReference type="eggNOG" id="KOG0191">
    <property type="taxonomic scope" value="Eukaryota"/>
</dbReference>
<dbReference type="PRINTS" id="PR00421">
    <property type="entry name" value="THIOREDOXIN"/>
</dbReference>
<feature type="domain" description="Thioredoxin" evidence="2">
    <location>
        <begin position="140"/>
        <end position="269"/>
    </location>
</feature>
<evidence type="ECO:0000259" key="2">
    <source>
        <dbReference type="PROSITE" id="PS51352"/>
    </source>
</evidence>
<dbReference type="eggNOG" id="KOG0190">
    <property type="taxonomic scope" value="Eukaryota"/>
</dbReference>
<dbReference type="InterPro" id="IPR036249">
    <property type="entry name" value="Thioredoxin-like_sf"/>
</dbReference>
<dbReference type="GO" id="GO:0005783">
    <property type="term" value="C:endoplasmic reticulum"/>
    <property type="evidence" value="ECO:0007669"/>
    <property type="project" value="TreeGrafter"/>
</dbReference>
<proteinExistence type="inferred from homology"/>
<name>A0A067RRK1_ZOONE</name>
<evidence type="ECO:0000313" key="4">
    <source>
        <dbReference type="Proteomes" id="UP000027135"/>
    </source>
</evidence>
<keyword evidence="4" id="KW-1185">Reference proteome</keyword>
<organism evidence="3 4">
    <name type="scientific">Zootermopsis nevadensis</name>
    <name type="common">Dampwood termite</name>
    <dbReference type="NCBI Taxonomy" id="136037"/>
    <lineage>
        <taxon>Eukaryota</taxon>
        <taxon>Metazoa</taxon>
        <taxon>Ecdysozoa</taxon>
        <taxon>Arthropoda</taxon>
        <taxon>Hexapoda</taxon>
        <taxon>Insecta</taxon>
        <taxon>Pterygota</taxon>
        <taxon>Neoptera</taxon>
        <taxon>Polyneoptera</taxon>
        <taxon>Dictyoptera</taxon>
        <taxon>Blattodea</taxon>
        <taxon>Blattoidea</taxon>
        <taxon>Termitoidae</taxon>
        <taxon>Termopsidae</taxon>
        <taxon>Zootermopsis</taxon>
    </lineage>
</organism>
<feature type="domain" description="Thioredoxin" evidence="2">
    <location>
        <begin position="270"/>
        <end position="388"/>
    </location>
</feature>
<feature type="domain" description="Thioredoxin" evidence="2">
    <location>
        <begin position="389"/>
        <end position="515"/>
    </location>
</feature>
<dbReference type="InterPro" id="IPR013766">
    <property type="entry name" value="Thioredoxin_domain"/>
</dbReference>